<dbReference type="SUPFAM" id="SSF53474">
    <property type="entry name" value="alpha/beta-Hydrolases"/>
    <property type="match status" value="1"/>
</dbReference>
<feature type="non-terminal residue" evidence="1">
    <location>
        <position position="126"/>
    </location>
</feature>
<dbReference type="InterPro" id="IPR029058">
    <property type="entry name" value="AB_hydrolase_fold"/>
</dbReference>
<gene>
    <name evidence="1" type="ORF">TPAB3V08_LOCUS14676</name>
</gene>
<dbReference type="Gene3D" id="3.40.50.1820">
    <property type="entry name" value="alpha/beta hydrolase"/>
    <property type="match status" value="1"/>
</dbReference>
<evidence type="ECO:0000313" key="1">
    <source>
        <dbReference type="EMBL" id="CAG2067733.1"/>
    </source>
</evidence>
<dbReference type="Proteomes" id="UP001153148">
    <property type="component" value="Unassembled WGS sequence"/>
</dbReference>
<keyword evidence="2" id="KW-1185">Reference proteome</keyword>
<evidence type="ECO:0000313" key="2">
    <source>
        <dbReference type="Proteomes" id="UP001153148"/>
    </source>
</evidence>
<sequence length="126" mass="14538">LSCIIISDVCSHGRSKDYFIESITSPIIFNATLCYSWNDYIKGRCKDNPTVAMGAYTPTRTLDFWQARNSPPPKGSQLNPSFLLVVRQSRCQRKVLFEYEQRVTIRTRIKLFGCLTNWNATCLDYL</sequence>
<name>A0ABN7PNH2_TIMPD</name>
<proteinExistence type="predicted"/>
<reference evidence="1" key="1">
    <citation type="submission" date="2021-03" db="EMBL/GenBank/DDBJ databases">
        <authorList>
            <person name="Tran Van P."/>
        </authorList>
    </citation>
    <scope>NUCLEOTIDE SEQUENCE</scope>
</reference>
<feature type="non-terminal residue" evidence="1">
    <location>
        <position position="1"/>
    </location>
</feature>
<dbReference type="EMBL" id="CAJPIN010074154">
    <property type="protein sequence ID" value="CAG2067733.1"/>
    <property type="molecule type" value="Genomic_DNA"/>
</dbReference>
<organism evidence="1 2">
    <name type="scientific">Timema podura</name>
    <name type="common">Walking stick</name>
    <dbReference type="NCBI Taxonomy" id="61482"/>
    <lineage>
        <taxon>Eukaryota</taxon>
        <taxon>Metazoa</taxon>
        <taxon>Ecdysozoa</taxon>
        <taxon>Arthropoda</taxon>
        <taxon>Hexapoda</taxon>
        <taxon>Insecta</taxon>
        <taxon>Pterygota</taxon>
        <taxon>Neoptera</taxon>
        <taxon>Polyneoptera</taxon>
        <taxon>Phasmatodea</taxon>
        <taxon>Timematodea</taxon>
        <taxon>Timematoidea</taxon>
        <taxon>Timematidae</taxon>
        <taxon>Timema</taxon>
    </lineage>
</organism>
<comment type="caution">
    <text evidence="1">The sequence shown here is derived from an EMBL/GenBank/DDBJ whole genome shotgun (WGS) entry which is preliminary data.</text>
</comment>
<accession>A0ABN7PNH2</accession>
<protein>
    <submittedName>
        <fullName evidence="1">Uncharacterized protein</fullName>
    </submittedName>
</protein>